<evidence type="ECO:0000256" key="7">
    <source>
        <dbReference type="SAM" id="SignalP"/>
    </source>
</evidence>
<dbReference type="PANTHER" id="PTHR43817:SF1">
    <property type="entry name" value="HYDROLASE, FAMILY 43, PUTATIVE (AFU_ORTHOLOGUE AFUA_3G01660)-RELATED"/>
    <property type="match status" value="1"/>
</dbReference>
<protein>
    <submittedName>
        <fullName evidence="8">Extracellular exo-alpha-(1-&gt;5)-L-arabinofuranosidase</fullName>
    </submittedName>
</protein>
<dbReference type="PIRSF" id="PIRSF025414">
    <property type="entry name" value="Alpha-L-arabinofuranosidase"/>
    <property type="match status" value="1"/>
</dbReference>
<dbReference type="InterPro" id="IPR023296">
    <property type="entry name" value="Glyco_hydro_beta-prop_sf"/>
</dbReference>
<dbReference type="Pfam" id="PF04616">
    <property type="entry name" value="Glyco_hydro_43"/>
    <property type="match status" value="1"/>
</dbReference>
<feature type="chain" id="PRO_5016934871" evidence="7">
    <location>
        <begin position="26"/>
        <end position="340"/>
    </location>
</feature>
<sequence length="340" mass="38377">MKKFKKTGFSFFLLVIFWSMLTAQAQDKTFTNPLVPNGPDPWAYRHTDGNYYFMSTSGNKLAIYKSKTLSGIKQAKPQVVWTPPASGPNSKDIWAPEIHFLDGKWYIYYTATDKANPGDKTRYVFVLENASQDPLTGNWVDKGKVNTNYSGLDGSVFEHQKKRYFVYSAYVGPQSRLFIAEMKNPWTISEKQVEIAKPTYDWEKFKDREILEGPQFLEGKKGTLHIIYSASACWDDNYALGMLTASAKSDILHPASWQKSPNPVFKASKENNVYGPGHNSFTKSPDGQEDWIVYHAKSEANGECSGRSTRIQKFTWNPNGTPDFGKPLAIETAIVKPSGE</sequence>
<name>A0A369QRB5_9BACT</name>
<evidence type="ECO:0000256" key="3">
    <source>
        <dbReference type="ARBA" id="ARBA00022801"/>
    </source>
</evidence>
<evidence type="ECO:0000256" key="1">
    <source>
        <dbReference type="ARBA" id="ARBA00009865"/>
    </source>
</evidence>
<dbReference type="AlphaFoldDB" id="A0A369QRB5"/>
<feature type="signal peptide" evidence="7">
    <location>
        <begin position="1"/>
        <end position="25"/>
    </location>
</feature>
<dbReference type="OrthoDB" id="177947at2"/>
<reference evidence="8 9" key="1">
    <citation type="submission" date="2018-04" db="EMBL/GenBank/DDBJ databases">
        <title>Adhaeribacter sp. HMF7616 genome sequencing and assembly.</title>
        <authorList>
            <person name="Kang H."/>
            <person name="Kang J."/>
            <person name="Cha I."/>
            <person name="Kim H."/>
            <person name="Joh K."/>
        </authorList>
    </citation>
    <scope>NUCLEOTIDE SEQUENCE [LARGE SCALE GENOMIC DNA]</scope>
    <source>
        <strain evidence="8 9">HMF7616</strain>
    </source>
</reference>
<dbReference type="RefSeq" id="WP_115374384.1">
    <property type="nucleotide sequence ID" value="NZ_QASA01000001.1"/>
</dbReference>
<keyword evidence="3 6" id="KW-0378">Hydrolase</keyword>
<dbReference type="Proteomes" id="UP000253919">
    <property type="component" value="Unassembled WGS sequence"/>
</dbReference>
<dbReference type="EMBL" id="QASA01000001">
    <property type="protein sequence ID" value="RDC65369.1"/>
    <property type="molecule type" value="Genomic_DNA"/>
</dbReference>
<dbReference type="InterPro" id="IPR016828">
    <property type="entry name" value="Alpha-L-arabinofuranosidase"/>
</dbReference>
<dbReference type="Gene3D" id="2.115.10.20">
    <property type="entry name" value="Glycosyl hydrolase domain, family 43"/>
    <property type="match status" value="1"/>
</dbReference>
<dbReference type="GO" id="GO:0004553">
    <property type="term" value="F:hydrolase activity, hydrolyzing O-glycosyl compounds"/>
    <property type="evidence" value="ECO:0007669"/>
    <property type="project" value="InterPro"/>
</dbReference>
<evidence type="ECO:0000256" key="2">
    <source>
        <dbReference type="ARBA" id="ARBA00022729"/>
    </source>
</evidence>
<dbReference type="GO" id="GO:0005975">
    <property type="term" value="P:carbohydrate metabolic process"/>
    <property type="evidence" value="ECO:0007669"/>
    <property type="project" value="InterPro"/>
</dbReference>
<evidence type="ECO:0000313" key="8">
    <source>
        <dbReference type="EMBL" id="RDC65369.1"/>
    </source>
</evidence>
<keyword evidence="4 6" id="KW-0326">Glycosidase</keyword>
<keyword evidence="2 7" id="KW-0732">Signal</keyword>
<feature type="site" description="Important for catalytic activity, responsible for pKa modulation of the active site Glu and correct orientation of both the proton donor and substrate" evidence="5">
    <location>
        <position position="153"/>
    </location>
</feature>
<evidence type="ECO:0000313" key="9">
    <source>
        <dbReference type="Proteomes" id="UP000253919"/>
    </source>
</evidence>
<dbReference type="InterPro" id="IPR006710">
    <property type="entry name" value="Glyco_hydro_43"/>
</dbReference>
<gene>
    <name evidence="8" type="ORF">AHMF7616_03999</name>
</gene>
<dbReference type="PANTHER" id="PTHR43817">
    <property type="entry name" value="GLYCOSYL HYDROLASE"/>
    <property type="match status" value="1"/>
</dbReference>
<dbReference type="CDD" id="cd18820">
    <property type="entry name" value="GH43_LbAraf43-like"/>
    <property type="match status" value="1"/>
</dbReference>
<evidence type="ECO:0000256" key="5">
    <source>
        <dbReference type="PIRSR" id="PIRSR606710-2"/>
    </source>
</evidence>
<comment type="caution">
    <text evidence="8">The sequence shown here is derived from an EMBL/GenBank/DDBJ whole genome shotgun (WGS) entry which is preliminary data.</text>
</comment>
<proteinExistence type="inferred from homology"/>
<organism evidence="8 9">
    <name type="scientific">Adhaeribacter pallidiroseus</name>
    <dbReference type="NCBI Taxonomy" id="2072847"/>
    <lineage>
        <taxon>Bacteria</taxon>
        <taxon>Pseudomonadati</taxon>
        <taxon>Bacteroidota</taxon>
        <taxon>Cytophagia</taxon>
        <taxon>Cytophagales</taxon>
        <taxon>Hymenobacteraceae</taxon>
        <taxon>Adhaeribacter</taxon>
    </lineage>
</organism>
<keyword evidence="9" id="KW-1185">Reference proteome</keyword>
<comment type="similarity">
    <text evidence="1 6">Belongs to the glycosyl hydrolase 43 family.</text>
</comment>
<dbReference type="SUPFAM" id="SSF75005">
    <property type="entry name" value="Arabinanase/levansucrase/invertase"/>
    <property type="match status" value="1"/>
</dbReference>
<evidence type="ECO:0000256" key="4">
    <source>
        <dbReference type="ARBA" id="ARBA00023295"/>
    </source>
</evidence>
<evidence type="ECO:0000256" key="6">
    <source>
        <dbReference type="RuleBase" id="RU361187"/>
    </source>
</evidence>
<accession>A0A369QRB5</accession>